<dbReference type="InterPro" id="IPR001509">
    <property type="entry name" value="Epimerase_deHydtase"/>
</dbReference>
<evidence type="ECO:0000313" key="5">
    <source>
        <dbReference type="EMBL" id="MBM7798439.1"/>
    </source>
</evidence>
<dbReference type="PANTHER" id="PTHR43103:SF5">
    <property type="entry name" value="4-EPIMERASE, PUTATIVE (AFU_ORTHOLOGUE AFUA_7G00360)-RELATED"/>
    <property type="match status" value="1"/>
</dbReference>
<gene>
    <name evidence="5" type="ORF">JOE57_001360</name>
</gene>
<evidence type="ECO:0000259" key="4">
    <source>
        <dbReference type="Pfam" id="PF01370"/>
    </source>
</evidence>
<evidence type="ECO:0000256" key="2">
    <source>
        <dbReference type="ARBA" id="ARBA00023002"/>
    </source>
</evidence>
<dbReference type="Proteomes" id="UP000704762">
    <property type="component" value="Unassembled WGS sequence"/>
</dbReference>
<reference evidence="5 6" key="1">
    <citation type="submission" date="2021-01" db="EMBL/GenBank/DDBJ databases">
        <title>Sequencing the genomes of 1000 actinobacteria strains.</title>
        <authorList>
            <person name="Klenk H.-P."/>
        </authorList>
    </citation>
    <scope>NUCLEOTIDE SEQUENCE [LARGE SCALE GENOMIC DNA]</scope>
    <source>
        <strain evidence="5 6">DSM 18662</strain>
    </source>
</reference>
<name>A0ABS2RKG8_9ACTN</name>
<evidence type="ECO:0000313" key="6">
    <source>
        <dbReference type="Proteomes" id="UP000704762"/>
    </source>
</evidence>
<comment type="similarity">
    <text evidence="1">Belongs to the NAD(P)-dependent epimerase/dehydratase family.</text>
</comment>
<sequence length="314" mass="33832">MTEGNLRVAVTGGGGRLGVSVVTGLAAAGHEVISIDRHRHPTLPAQQIVADLTDNEAADAALAQARPEALVHLAAIAVPFTAPEHVILQTNTAIAFQTLQAAVAHGTSRILVASSPTPLGYGSPLGWQPDYLPIDEKHRLRPWNAYALSKMTMESIVAMFTAQYGDKIRLGSFRPCFVISPDEWNGAPTQQGHTVRERLDDPALAAVSLFNYVDARDAADFVDRWLRAAHQLPNGDVFFVGASDAMARRPLCELMPQFHPGTEELSAGLTGTAPAFSVAKAEALLGWRPKRSWRTELVDDVAADSDHHRSRSAV</sequence>
<dbReference type="Gene3D" id="3.40.50.720">
    <property type="entry name" value="NAD(P)-binding Rossmann-like Domain"/>
    <property type="match status" value="1"/>
</dbReference>
<dbReference type="InterPro" id="IPR036291">
    <property type="entry name" value="NAD(P)-bd_dom_sf"/>
</dbReference>
<protein>
    <submittedName>
        <fullName evidence="5">Nucleoside-diphosphate-sugar epimerase</fullName>
    </submittedName>
</protein>
<keyword evidence="2" id="KW-0560">Oxidoreductase</keyword>
<dbReference type="PANTHER" id="PTHR43103">
    <property type="entry name" value="NUCLEOSIDE-DIPHOSPHATE-SUGAR EPIMERASE"/>
    <property type="match status" value="1"/>
</dbReference>
<proteinExistence type="inferred from homology"/>
<dbReference type="RefSeq" id="WP_204916977.1">
    <property type="nucleotide sequence ID" value="NZ_BAAAQP010000008.1"/>
</dbReference>
<keyword evidence="3" id="KW-0520">NAD</keyword>
<dbReference type="EMBL" id="JAFBCF010000001">
    <property type="protein sequence ID" value="MBM7798439.1"/>
    <property type="molecule type" value="Genomic_DNA"/>
</dbReference>
<dbReference type="SUPFAM" id="SSF51735">
    <property type="entry name" value="NAD(P)-binding Rossmann-fold domains"/>
    <property type="match status" value="1"/>
</dbReference>
<dbReference type="Pfam" id="PF01370">
    <property type="entry name" value="Epimerase"/>
    <property type="match status" value="1"/>
</dbReference>
<accession>A0ABS2RKG8</accession>
<comment type="caution">
    <text evidence="5">The sequence shown here is derived from an EMBL/GenBank/DDBJ whole genome shotgun (WGS) entry which is preliminary data.</text>
</comment>
<feature type="domain" description="NAD-dependent epimerase/dehydratase" evidence="4">
    <location>
        <begin position="8"/>
        <end position="241"/>
    </location>
</feature>
<evidence type="ECO:0000256" key="1">
    <source>
        <dbReference type="ARBA" id="ARBA00007637"/>
    </source>
</evidence>
<keyword evidence="6" id="KW-1185">Reference proteome</keyword>
<organism evidence="5 6">
    <name type="scientific">Microlunatus panaciterrae</name>
    <dbReference type="NCBI Taxonomy" id="400768"/>
    <lineage>
        <taxon>Bacteria</taxon>
        <taxon>Bacillati</taxon>
        <taxon>Actinomycetota</taxon>
        <taxon>Actinomycetes</taxon>
        <taxon>Propionibacteriales</taxon>
        <taxon>Propionibacteriaceae</taxon>
        <taxon>Microlunatus</taxon>
    </lineage>
</organism>
<evidence type="ECO:0000256" key="3">
    <source>
        <dbReference type="ARBA" id="ARBA00023027"/>
    </source>
</evidence>